<accession>A0A1I3Z8T0</accession>
<feature type="signal peptide" evidence="2">
    <location>
        <begin position="1"/>
        <end position="20"/>
    </location>
</feature>
<keyword evidence="2" id="KW-0732">Signal</keyword>
<keyword evidence="1" id="KW-0472">Membrane</keyword>
<dbReference type="EMBL" id="FOSN01000007">
    <property type="protein sequence ID" value="SFK40474.1"/>
    <property type="molecule type" value="Genomic_DNA"/>
</dbReference>
<evidence type="ECO:0000256" key="2">
    <source>
        <dbReference type="SAM" id="SignalP"/>
    </source>
</evidence>
<evidence type="ECO:0000256" key="1">
    <source>
        <dbReference type="SAM" id="Phobius"/>
    </source>
</evidence>
<reference evidence="3 4" key="1">
    <citation type="submission" date="2016-10" db="EMBL/GenBank/DDBJ databases">
        <authorList>
            <person name="de Groot N.N."/>
        </authorList>
    </citation>
    <scope>NUCLEOTIDE SEQUENCE [LARGE SCALE GENOMIC DNA]</scope>
    <source>
        <strain evidence="3 4">NE2</strain>
    </source>
</reference>
<keyword evidence="1" id="KW-1133">Transmembrane helix</keyword>
<dbReference type="RefSeq" id="WP_091681682.1">
    <property type="nucleotide sequence ID" value="NZ_FOSN01000007.1"/>
</dbReference>
<sequence length="202" mass="22038">MHVRGAGGLLLTFFMSGASAYAHGGVSLDKDRCVLRIGSDLMHFTGYQPNQTQQEFCEDIPVVGPTVIVLDAIDTELRDMTTEIRVIRDTVGGIVAKTPVLADNELSSENLDPLTVSHLPAKRYPSGTVNFEHVFTEAGKYIGIVTVRNDHGQVYVSQFPFSVGRGWVKTVPIYLGVLAILIGGLLAYAKFSNLWFAPKTKP</sequence>
<keyword evidence="4" id="KW-1185">Reference proteome</keyword>
<dbReference type="AlphaFoldDB" id="A0A1I3Z8T0"/>
<evidence type="ECO:0000313" key="4">
    <source>
        <dbReference type="Proteomes" id="UP000198755"/>
    </source>
</evidence>
<gene>
    <name evidence="3" type="ORF">SAMN05444581_107164</name>
</gene>
<dbReference type="OrthoDB" id="9788559at2"/>
<feature type="chain" id="PRO_5011722146" evidence="2">
    <location>
        <begin position="21"/>
        <end position="202"/>
    </location>
</feature>
<dbReference type="STRING" id="1612308.SAMN05444581_107164"/>
<dbReference type="Proteomes" id="UP000198755">
    <property type="component" value="Unassembled WGS sequence"/>
</dbReference>
<keyword evidence="1" id="KW-0812">Transmembrane</keyword>
<organism evidence="3 4">
    <name type="scientific">Methylocapsa palsarum</name>
    <dbReference type="NCBI Taxonomy" id="1612308"/>
    <lineage>
        <taxon>Bacteria</taxon>
        <taxon>Pseudomonadati</taxon>
        <taxon>Pseudomonadota</taxon>
        <taxon>Alphaproteobacteria</taxon>
        <taxon>Hyphomicrobiales</taxon>
        <taxon>Beijerinckiaceae</taxon>
        <taxon>Methylocapsa</taxon>
    </lineage>
</organism>
<proteinExistence type="predicted"/>
<feature type="transmembrane region" description="Helical" evidence="1">
    <location>
        <begin position="171"/>
        <end position="189"/>
    </location>
</feature>
<evidence type="ECO:0000313" key="3">
    <source>
        <dbReference type="EMBL" id="SFK40474.1"/>
    </source>
</evidence>
<protein>
    <submittedName>
        <fullName evidence="3">Uncharacterized protein</fullName>
    </submittedName>
</protein>
<name>A0A1I3Z8T0_9HYPH</name>